<evidence type="ECO:0000313" key="3">
    <source>
        <dbReference type="EMBL" id="AZN71026.1"/>
    </source>
</evidence>
<dbReference type="Pfam" id="PF01381">
    <property type="entry name" value="HTH_3"/>
    <property type="match status" value="1"/>
</dbReference>
<dbReference type="InterPro" id="IPR010982">
    <property type="entry name" value="Lambda_DNA-bd_dom_sf"/>
</dbReference>
<evidence type="ECO:0000256" key="1">
    <source>
        <dbReference type="ARBA" id="ARBA00023125"/>
    </source>
</evidence>
<dbReference type="PANTHER" id="PTHR46797">
    <property type="entry name" value="HTH-TYPE TRANSCRIPTIONAL REGULATOR"/>
    <property type="match status" value="1"/>
</dbReference>
<dbReference type="GO" id="GO:0003700">
    <property type="term" value="F:DNA-binding transcription factor activity"/>
    <property type="evidence" value="ECO:0007669"/>
    <property type="project" value="TreeGrafter"/>
</dbReference>
<evidence type="ECO:0000259" key="2">
    <source>
        <dbReference type="PROSITE" id="PS50943"/>
    </source>
</evidence>
<feature type="domain" description="HTH cro/C1-type" evidence="2">
    <location>
        <begin position="11"/>
        <end position="65"/>
    </location>
</feature>
<dbReference type="Gene3D" id="2.60.120.10">
    <property type="entry name" value="Jelly Rolls"/>
    <property type="match status" value="1"/>
</dbReference>
<dbReference type="Proteomes" id="UP000268192">
    <property type="component" value="Chromosome"/>
</dbReference>
<dbReference type="CDD" id="cd02209">
    <property type="entry name" value="cupin_XRE_C"/>
    <property type="match status" value="1"/>
</dbReference>
<dbReference type="GO" id="GO:0005829">
    <property type="term" value="C:cytosol"/>
    <property type="evidence" value="ECO:0007669"/>
    <property type="project" value="TreeGrafter"/>
</dbReference>
<dbReference type="InterPro" id="IPR001387">
    <property type="entry name" value="Cro/C1-type_HTH"/>
</dbReference>
<dbReference type="SUPFAM" id="SSF47413">
    <property type="entry name" value="lambda repressor-like DNA-binding domains"/>
    <property type="match status" value="1"/>
</dbReference>
<dbReference type="PROSITE" id="PS50943">
    <property type="entry name" value="HTH_CROC1"/>
    <property type="match status" value="1"/>
</dbReference>
<dbReference type="EMBL" id="CP032509">
    <property type="protein sequence ID" value="AZN71026.1"/>
    <property type="molecule type" value="Genomic_DNA"/>
</dbReference>
<accession>A0A3S9B273</accession>
<dbReference type="InterPro" id="IPR011051">
    <property type="entry name" value="RmlC_Cupin_sf"/>
</dbReference>
<dbReference type="SMART" id="SM00530">
    <property type="entry name" value="HTH_XRE"/>
    <property type="match status" value="1"/>
</dbReference>
<evidence type="ECO:0000313" key="4">
    <source>
        <dbReference type="Proteomes" id="UP000268192"/>
    </source>
</evidence>
<gene>
    <name evidence="3" type="ORF">D5400_06815</name>
</gene>
<sequence length="185" mass="20340">MDLGKRISERLKEIRRERNLSLDAVARLSGVSRSMLSQIERGSSSPTVSTLWNLTRALDVDFAGLIDGKVPVNDGFREIVKADRIPTIESKGEGCRLKILSPPDYAGDCELYEVIFDAGGALVSEPHRDGCEEHLTILEGEITVKSGVRSLDFEKGDTACYRADRPHSLEAKNGPARAILMVRNS</sequence>
<dbReference type="KEGG" id="abaw:D5400_06815"/>
<proteinExistence type="predicted"/>
<dbReference type="SUPFAM" id="SSF51182">
    <property type="entry name" value="RmlC-like cupins"/>
    <property type="match status" value="1"/>
</dbReference>
<dbReference type="Gene3D" id="1.10.260.40">
    <property type="entry name" value="lambda repressor-like DNA-binding domains"/>
    <property type="match status" value="1"/>
</dbReference>
<dbReference type="GO" id="GO:0003677">
    <property type="term" value="F:DNA binding"/>
    <property type="evidence" value="ECO:0007669"/>
    <property type="project" value="UniProtKB-KW"/>
</dbReference>
<dbReference type="PANTHER" id="PTHR46797:SF1">
    <property type="entry name" value="METHYLPHOSPHONATE SYNTHASE"/>
    <property type="match status" value="1"/>
</dbReference>
<protein>
    <submittedName>
        <fullName evidence="3">XRE family transcriptional regulator</fullName>
    </submittedName>
</protein>
<dbReference type="InterPro" id="IPR050807">
    <property type="entry name" value="TransReg_Diox_bact_type"/>
</dbReference>
<dbReference type="InterPro" id="IPR014710">
    <property type="entry name" value="RmlC-like_jellyroll"/>
</dbReference>
<keyword evidence="1" id="KW-0238">DNA-binding</keyword>
<name>A0A3S9B273_9HYPH</name>
<dbReference type="AlphaFoldDB" id="A0A3S9B273"/>
<dbReference type="CDD" id="cd00093">
    <property type="entry name" value="HTH_XRE"/>
    <property type="match status" value="1"/>
</dbReference>
<dbReference type="OrthoDB" id="189170at2"/>
<reference evidence="3 4" key="1">
    <citation type="submission" date="2018-09" db="EMBL/GenBank/DDBJ databases">
        <title>Marinorhizobium profundi gen. nov., sp. nov., isolated from a deep-sea sediment sample from the New Britain Trench and proposal of Marinorhizobiaceae fam. nov. in the order Rhizobiales of the class Alphaproteobacteria.</title>
        <authorList>
            <person name="Cao J."/>
        </authorList>
    </citation>
    <scope>NUCLEOTIDE SEQUENCE [LARGE SCALE GENOMIC DNA]</scope>
    <source>
        <strain evidence="3 4">WS11</strain>
    </source>
</reference>
<organism evidence="3 4">
    <name type="scientific">Georhizobium profundi</name>
    <dbReference type="NCBI Taxonomy" id="2341112"/>
    <lineage>
        <taxon>Bacteria</taxon>
        <taxon>Pseudomonadati</taxon>
        <taxon>Pseudomonadota</taxon>
        <taxon>Alphaproteobacteria</taxon>
        <taxon>Hyphomicrobiales</taxon>
        <taxon>Rhizobiaceae</taxon>
        <taxon>Georhizobium</taxon>
    </lineage>
</organism>
<keyword evidence="4" id="KW-1185">Reference proteome</keyword>